<protein>
    <submittedName>
        <fullName evidence="2">Uncharacterized protein</fullName>
    </submittedName>
</protein>
<proteinExistence type="predicted"/>
<reference evidence="2 3" key="1">
    <citation type="submission" date="2017-06" db="EMBL/GenBank/DDBJ databases">
        <title>Salmonella reference genomes for public health.</title>
        <authorList>
            <person name="Robertson J."/>
            <person name="Yoshida C."/>
            <person name="Gurnik S."/>
            <person name="Nash J."/>
        </authorList>
    </citation>
    <scope>NUCLEOTIDE SEQUENCE [LARGE SCALE GENOMIC DNA]</scope>
    <source>
        <strain evidence="2 3">SA19983605</strain>
    </source>
</reference>
<name>A0A248K801_SALBN</name>
<dbReference type="EMBL" id="CP022120">
    <property type="protein sequence ID" value="ASG54167.1"/>
    <property type="molecule type" value="Genomic_DNA"/>
</dbReference>
<gene>
    <name evidence="2" type="ORF">LFZ56_07685</name>
</gene>
<evidence type="ECO:0000313" key="3">
    <source>
        <dbReference type="Proteomes" id="UP000197991"/>
    </source>
</evidence>
<feature type="transmembrane region" description="Helical" evidence="1">
    <location>
        <begin position="38"/>
        <end position="58"/>
    </location>
</feature>
<accession>A0A248K801</accession>
<evidence type="ECO:0000256" key="1">
    <source>
        <dbReference type="SAM" id="Phobius"/>
    </source>
</evidence>
<dbReference type="AlphaFoldDB" id="A0A248K801"/>
<dbReference type="Proteomes" id="UP000197991">
    <property type="component" value="Chromosome"/>
</dbReference>
<organism evidence="2 3">
    <name type="scientific">Salmonella bongori serovar 66:z41:- str. SA19983605</name>
    <dbReference type="NCBI Taxonomy" id="1243617"/>
    <lineage>
        <taxon>Bacteria</taxon>
        <taxon>Pseudomonadati</taxon>
        <taxon>Pseudomonadota</taxon>
        <taxon>Gammaproteobacteria</taxon>
        <taxon>Enterobacterales</taxon>
        <taxon>Enterobacteriaceae</taxon>
        <taxon>Salmonella</taxon>
    </lineage>
</organism>
<keyword evidence="1" id="KW-0472">Membrane</keyword>
<keyword evidence="3" id="KW-1185">Reference proteome</keyword>
<keyword evidence="1" id="KW-1133">Transmembrane helix</keyword>
<keyword evidence="1" id="KW-0812">Transmembrane</keyword>
<sequence>MVIIFTALFEFRNAHECPVSRRLFCQHPEQDCVSNVTGMETVTAVLLMNVIQIVIWMFGMRVV</sequence>
<evidence type="ECO:0000313" key="2">
    <source>
        <dbReference type="EMBL" id="ASG54167.1"/>
    </source>
</evidence>